<evidence type="ECO:0000313" key="9">
    <source>
        <dbReference type="Proteomes" id="UP001415857"/>
    </source>
</evidence>
<comment type="subcellular location">
    <subcellularLocation>
        <location evidence="1">Cytoplasm</location>
        <location evidence="1">Cytoskeleton</location>
    </subcellularLocation>
</comment>
<dbReference type="InterPro" id="IPR027329">
    <property type="entry name" value="TPX2_C"/>
</dbReference>
<dbReference type="GO" id="GO:0008017">
    <property type="term" value="F:microtubule binding"/>
    <property type="evidence" value="ECO:0007669"/>
    <property type="project" value="InterPro"/>
</dbReference>
<evidence type="ECO:0000259" key="7">
    <source>
        <dbReference type="Pfam" id="PF06886"/>
    </source>
</evidence>
<comment type="caution">
    <text evidence="8">The sequence shown here is derived from an EMBL/GenBank/DDBJ whole genome shotgun (WGS) entry which is preliminary data.</text>
</comment>
<name>A0AAP0NBJ5_LIQFO</name>
<feature type="compositionally biased region" description="Low complexity" evidence="6">
    <location>
        <begin position="415"/>
        <end position="428"/>
    </location>
</feature>
<gene>
    <name evidence="8" type="ORF">L1049_000753</name>
</gene>
<feature type="compositionally biased region" description="Polar residues" evidence="6">
    <location>
        <begin position="370"/>
        <end position="379"/>
    </location>
</feature>
<accession>A0AAP0NBJ5</accession>
<proteinExistence type="inferred from homology"/>
<feature type="region of interest" description="Disordered" evidence="6">
    <location>
        <begin position="279"/>
        <end position="428"/>
    </location>
</feature>
<evidence type="ECO:0000256" key="4">
    <source>
        <dbReference type="ARBA" id="ARBA00022701"/>
    </source>
</evidence>
<dbReference type="AlphaFoldDB" id="A0AAP0NBJ5"/>
<dbReference type="Pfam" id="PF06886">
    <property type="entry name" value="TPX2"/>
    <property type="match status" value="1"/>
</dbReference>
<dbReference type="PANTHER" id="PTHR31358:SF29">
    <property type="entry name" value="PROTEIN WVD2-LIKE 5-RELATED"/>
    <property type="match status" value="1"/>
</dbReference>
<feature type="compositionally biased region" description="Low complexity" evidence="6">
    <location>
        <begin position="359"/>
        <end position="369"/>
    </location>
</feature>
<comment type="similarity">
    <text evidence="2">Belongs to the TPX2 family.</text>
</comment>
<dbReference type="EMBL" id="JBBPBK010000015">
    <property type="protein sequence ID" value="KAK9268986.1"/>
    <property type="molecule type" value="Genomic_DNA"/>
</dbReference>
<evidence type="ECO:0000256" key="3">
    <source>
        <dbReference type="ARBA" id="ARBA00022490"/>
    </source>
</evidence>
<evidence type="ECO:0000256" key="6">
    <source>
        <dbReference type="SAM" id="MobiDB-lite"/>
    </source>
</evidence>
<keyword evidence="3" id="KW-0963">Cytoplasm</keyword>
<dbReference type="InterPro" id="IPR044833">
    <property type="entry name" value="WDL5/6"/>
</dbReference>
<dbReference type="GO" id="GO:0005874">
    <property type="term" value="C:microtubule"/>
    <property type="evidence" value="ECO:0007669"/>
    <property type="project" value="UniProtKB-KW"/>
</dbReference>
<evidence type="ECO:0000313" key="8">
    <source>
        <dbReference type="EMBL" id="KAK9268986.1"/>
    </source>
</evidence>
<reference evidence="8 9" key="1">
    <citation type="journal article" date="2024" name="Plant J.">
        <title>Genome sequences and population genomics reveal climatic adaptation and genomic divergence between two closely related sweetgum species.</title>
        <authorList>
            <person name="Xu W.Q."/>
            <person name="Ren C.Q."/>
            <person name="Zhang X.Y."/>
            <person name="Comes H.P."/>
            <person name="Liu X.H."/>
            <person name="Li Y.G."/>
            <person name="Kettle C.J."/>
            <person name="Jalonen R."/>
            <person name="Gaisberger H."/>
            <person name="Ma Y.Z."/>
            <person name="Qiu Y.X."/>
        </authorList>
    </citation>
    <scope>NUCLEOTIDE SEQUENCE [LARGE SCALE GENOMIC DNA]</scope>
    <source>
        <strain evidence="8">Hangzhou</strain>
    </source>
</reference>
<protein>
    <recommendedName>
        <fullName evidence="7">TPX2 C-terminal domain-containing protein</fullName>
    </recommendedName>
</protein>
<feature type="region of interest" description="Disordered" evidence="6">
    <location>
        <begin position="137"/>
        <end position="221"/>
    </location>
</feature>
<dbReference type="Proteomes" id="UP001415857">
    <property type="component" value="Unassembled WGS sequence"/>
</dbReference>
<evidence type="ECO:0000256" key="2">
    <source>
        <dbReference type="ARBA" id="ARBA00005885"/>
    </source>
</evidence>
<feature type="compositionally biased region" description="Basic residues" evidence="6">
    <location>
        <begin position="349"/>
        <end position="358"/>
    </location>
</feature>
<dbReference type="PANTHER" id="PTHR31358">
    <property type="entry name" value="PROTEIN WVD2-LIKE 4"/>
    <property type="match status" value="1"/>
</dbReference>
<evidence type="ECO:0000256" key="5">
    <source>
        <dbReference type="ARBA" id="ARBA00023212"/>
    </source>
</evidence>
<sequence>MDAGYPIVGGEDGVYEKLPNSGQDGVVMEGVNGRLDSTIESEGLNKNADAIAQLQGSGTLDWLAGKDGEGSTLHVEVSGLIISKESKTEDATHMKHSKNGLGMSEIEKPLNNVARKNKDGKHVEKISAISNGSVTSKQPLALVTNRKTSNDRQSAESIGSVDSGRPTKVASVLSTTQHSLQSEKFRVTSSAMSEIESEGPKSPTAGDTKPRRTGGLPSYGFSFKCDERAEKRREFYSKLEEKINAKEVEKTTLQAKSKETQEAEIKMLRKSLKFKATPMPSFYREPAPPKVELKKIPPTRAKSPKLGRQKGSPMADSERKISQSSRPGRLSLDERVVRNGVTKGSSPQRIKKPFRKSLPKLPSEKSSVSNATEDATSQTEHLEHHNVDQEVGLASDPSQSQTNIKAEPVAEEQAEASSEQEPGSELTA</sequence>
<keyword evidence="4" id="KW-0493">Microtubule</keyword>
<keyword evidence="9" id="KW-1185">Reference proteome</keyword>
<evidence type="ECO:0000256" key="1">
    <source>
        <dbReference type="ARBA" id="ARBA00004245"/>
    </source>
</evidence>
<keyword evidence="5" id="KW-0206">Cytoskeleton</keyword>
<organism evidence="8 9">
    <name type="scientific">Liquidambar formosana</name>
    <name type="common">Formosan gum</name>
    <dbReference type="NCBI Taxonomy" id="63359"/>
    <lineage>
        <taxon>Eukaryota</taxon>
        <taxon>Viridiplantae</taxon>
        <taxon>Streptophyta</taxon>
        <taxon>Embryophyta</taxon>
        <taxon>Tracheophyta</taxon>
        <taxon>Spermatophyta</taxon>
        <taxon>Magnoliopsida</taxon>
        <taxon>eudicotyledons</taxon>
        <taxon>Gunneridae</taxon>
        <taxon>Pentapetalae</taxon>
        <taxon>Saxifragales</taxon>
        <taxon>Altingiaceae</taxon>
        <taxon>Liquidambar</taxon>
    </lineage>
</organism>
<feature type="domain" description="TPX2 C-terminal" evidence="7">
    <location>
        <begin position="221"/>
        <end position="296"/>
    </location>
</feature>